<keyword evidence="1" id="KW-0812">Transmembrane</keyword>
<dbReference type="HOGENOM" id="CLU_3379048_0_0_6"/>
<comment type="caution">
    <text evidence="2">The sequence shown here is derived from an EMBL/GenBank/DDBJ whole genome shotgun (WGS) entry which is preliminary data.</text>
</comment>
<gene>
    <name evidence="2" type="ORF">PSYPI_49337</name>
</gene>
<sequence>RLAGWGYGSFAIGIMAAMPAVGVLLGACLVLSL</sequence>
<dbReference type="EMBL" id="AEAI01005010">
    <property type="protein sequence ID" value="EGH49999.1"/>
    <property type="molecule type" value="Genomic_DNA"/>
</dbReference>
<organism evidence="2 3">
    <name type="scientific">Pseudomonas syringae pv. pisi str. 1704B</name>
    <dbReference type="NCBI Taxonomy" id="629263"/>
    <lineage>
        <taxon>Bacteria</taxon>
        <taxon>Pseudomonadati</taxon>
        <taxon>Pseudomonadota</taxon>
        <taxon>Gammaproteobacteria</taxon>
        <taxon>Pseudomonadales</taxon>
        <taxon>Pseudomonadaceae</taxon>
        <taxon>Pseudomonas</taxon>
        <taxon>Pseudomonas syringae</taxon>
    </lineage>
</organism>
<feature type="non-terminal residue" evidence="2">
    <location>
        <position position="33"/>
    </location>
</feature>
<proteinExistence type="predicted"/>
<accession>F3GSE6</accession>
<evidence type="ECO:0000313" key="2">
    <source>
        <dbReference type="EMBL" id="EGH49999.1"/>
    </source>
</evidence>
<evidence type="ECO:0000256" key="1">
    <source>
        <dbReference type="SAM" id="Phobius"/>
    </source>
</evidence>
<keyword evidence="1" id="KW-0472">Membrane</keyword>
<evidence type="ECO:0000313" key="3">
    <source>
        <dbReference type="Proteomes" id="UP000004986"/>
    </source>
</evidence>
<dbReference type="Proteomes" id="UP000004986">
    <property type="component" value="Unassembled WGS sequence"/>
</dbReference>
<protein>
    <recommendedName>
        <fullName evidence="4">Major facilitator transporter</fullName>
    </recommendedName>
</protein>
<dbReference type="BioCyc" id="PSYR629263:G11X0-9156-MONOMER"/>
<dbReference type="AlphaFoldDB" id="F3GSE6"/>
<evidence type="ECO:0008006" key="4">
    <source>
        <dbReference type="Google" id="ProtNLM"/>
    </source>
</evidence>
<reference evidence="2 3" key="1">
    <citation type="journal article" date="2011" name="PLoS Pathog.">
        <title>Dynamic evolution of pathogenicity revealed by sequencing and comparative genomics of 19 Pseudomonas syringae isolates.</title>
        <authorList>
            <person name="Baltrus D.A."/>
            <person name="Nishimura M.T."/>
            <person name="Romanchuk A."/>
            <person name="Chang J.H."/>
            <person name="Mukhtar M.S."/>
            <person name="Cherkis K."/>
            <person name="Roach J."/>
            <person name="Grant S.R."/>
            <person name="Jones C.D."/>
            <person name="Dangl J.L."/>
        </authorList>
    </citation>
    <scope>NUCLEOTIDE SEQUENCE [LARGE SCALE GENOMIC DNA]</scope>
    <source>
        <strain evidence="2 3">1704B</strain>
    </source>
</reference>
<feature type="non-terminal residue" evidence="2">
    <location>
        <position position="1"/>
    </location>
</feature>
<keyword evidence="1" id="KW-1133">Transmembrane helix</keyword>
<feature type="transmembrane region" description="Helical" evidence="1">
    <location>
        <begin position="6"/>
        <end position="31"/>
    </location>
</feature>
<keyword evidence="3" id="KW-1185">Reference proteome</keyword>
<name>F3GSE6_PSESJ</name>